<reference evidence="2 3" key="1">
    <citation type="submission" date="2020-01" db="EMBL/GenBank/DDBJ databases">
        <title>A novel Bacillus sp. from Pasinler.</title>
        <authorList>
            <person name="Adiguzel A."/>
            <person name="Ay H."/>
            <person name="Baltaci M.O."/>
        </authorList>
    </citation>
    <scope>NUCLEOTIDE SEQUENCE [LARGE SCALE GENOMIC DNA]</scope>
    <source>
        <strain evidence="2 3">P1</strain>
    </source>
</reference>
<evidence type="ECO:0000313" key="2">
    <source>
        <dbReference type="EMBL" id="NCU16353.1"/>
    </source>
</evidence>
<dbReference type="EMBL" id="JAACYS010000003">
    <property type="protein sequence ID" value="NCU16353.1"/>
    <property type="molecule type" value="Genomic_DNA"/>
</dbReference>
<accession>A0ABW9ZYV5</accession>
<comment type="caution">
    <text evidence="2">The sequence shown here is derived from an EMBL/GenBank/DDBJ whole genome shotgun (WGS) entry which is preliminary data.</text>
</comment>
<organism evidence="2 3">
    <name type="scientific">Pallidibacillus pasinlerensis</name>
    <dbReference type="NCBI Taxonomy" id="2703818"/>
    <lineage>
        <taxon>Bacteria</taxon>
        <taxon>Bacillati</taxon>
        <taxon>Bacillota</taxon>
        <taxon>Bacilli</taxon>
        <taxon>Bacillales</taxon>
        <taxon>Bacillaceae</taxon>
        <taxon>Pallidibacillus</taxon>
    </lineage>
</organism>
<protein>
    <submittedName>
        <fullName evidence="2">Uncharacterized protein</fullName>
    </submittedName>
</protein>
<keyword evidence="3" id="KW-1185">Reference proteome</keyword>
<gene>
    <name evidence="2" type="ORF">GW534_00995</name>
</gene>
<keyword evidence="1" id="KW-1133">Transmembrane helix</keyword>
<proteinExistence type="predicted"/>
<keyword evidence="1" id="KW-0472">Membrane</keyword>
<evidence type="ECO:0000256" key="1">
    <source>
        <dbReference type="SAM" id="Phobius"/>
    </source>
</evidence>
<keyword evidence="1" id="KW-0812">Transmembrane</keyword>
<sequence>MNNQDQAEKLREVVKNETIDEIDFTSNLPLRSEYHKRKNKKKKKSKIKYPIIKLLVILFLMLPVIIGIFYFYHLFNADSNPVFKNQKNDYFDQVEFE</sequence>
<dbReference type="RefSeq" id="WP_161919192.1">
    <property type="nucleotide sequence ID" value="NZ_JAACYS010000003.1"/>
</dbReference>
<feature type="transmembrane region" description="Helical" evidence="1">
    <location>
        <begin position="51"/>
        <end position="72"/>
    </location>
</feature>
<dbReference type="Proteomes" id="UP000743899">
    <property type="component" value="Unassembled WGS sequence"/>
</dbReference>
<evidence type="ECO:0000313" key="3">
    <source>
        <dbReference type="Proteomes" id="UP000743899"/>
    </source>
</evidence>
<name>A0ABW9ZYV5_9BACI</name>